<comment type="caution">
    <text evidence="2">The sequence shown here is derived from an EMBL/GenBank/DDBJ whole genome shotgun (WGS) entry which is preliminary data.</text>
</comment>
<protein>
    <submittedName>
        <fullName evidence="2">Uncharacterized protein</fullName>
    </submittedName>
</protein>
<name>A0ABP4UFP5_9ACTN</name>
<evidence type="ECO:0000256" key="1">
    <source>
        <dbReference type="SAM" id="MobiDB-lite"/>
    </source>
</evidence>
<organism evidence="2 3">
    <name type="scientific">Fodinicola feengrottensis</name>
    <dbReference type="NCBI Taxonomy" id="435914"/>
    <lineage>
        <taxon>Bacteria</taxon>
        <taxon>Bacillati</taxon>
        <taxon>Actinomycetota</taxon>
        <taxon>Actinomycetes</taxon>
        <taxon>Mycobacteriales</taxon>
        <taxon>Fodinicola</taxon>
    </lineage>
</organism>
<reference evidence="3" key="1">
    <citation type="journal article" date="2019" name="Int. J. Syst. Evol. Microbiol.">
        <title>The Global Catalogue of Microorganisms (GCM) 10K type strain sequencing project: providing services to taxonomists for standard genome sequencing and annotation.</title>
        <authorList>
            <consortium name="The Broad Institute Genomics Platform"/>
            <consortium name="The Broad Institute Genome Sequencing Center for Infectious Disease"/>
            <person name="Wu L."/>
            <person name="Ma J."/>
        </authorList>
    </citation>
    <scope>NUCLEOTIDE SEQUENCE [LARGE SCALE GENOMIC DNA]</scope>
    <source>
        <strain evidence="3">JCM 14718</strain>
    </source>
</reference>
<accession>A0ABP4UFP5</accession>
<dbReference type="RefSeq" id="WP_163571036.1">
    <property type="nucleotide sequence ID" value="NZ_BAAANY010000023.1"/>
</dbReference>
<dbReference type="Proteomes" id="UP001500618">
    <property type="component" value="Unassembled WGS sequence"/>
</dbReference>
<evidence type="ECO:0000313" key="2">
    <source>
        <dbReference type="EMBL" id="GAA1701620.1"/>
    </source>
</evidence>
<proteinExistence type="predicted"/>
<dbReference type="EMBL" id="BAAANY010000023">
    <property type="protein sequence ID" value="GAA1701620.1"/>
    <property type="molecule type" value="Genomic_DNA"/>
</dbReference>
<evidence type="ECO:0000313" key="3">
    <source>
        <dbReference type="Proteomes" id="UP001500618"/>
    </source>
</evidence>
<gene>
    <name evidence="2" type="ORF">GCM10009765_58990</name>
</gene>
<sequence length="281" mass="29382">MPYDIGDAVSLATTVRDNTGTPVDATPTPTLTVTRPDSTTDTPAVAHVGVTGSGQYQATTVATLAGTYTYSWVSTGTVVAAEPGQFSVAPFAVQVASLEEFKEQLNRNPAINSDYLDDGELRTYLGAATRIVEFFIGPISVKTFSERFTSYQGVGFGGVIVPRKSPLVSVVSIVPDNGSVVNVSDPTQVTVDTLTGSVSVNLNWVQSGVITYTAGRSAIPDNAKLAGMIIGQHLWQTQNGGGGLPFPGDTSQLVIQGSPYSIPNRAKELLILDGMNVPGIA</sequence>
<feature type="region of interest" description="Disordered" evidence="1">
    <location>
        <begin position="16"/>
        <end position="42"/>
    </location>
</feature>
<keyword evidence="3" id="KW-1185">Reference proteome</keyword>